<sequence length="69" mass="8046">MKQYLTSIASTDHQHWLAQYVQPDISIFSQVEARATEIDSDWRNEVVQFAEEDVQEIVEEQEGDTAMEE</sequence>
<evidence type="ECO:0000313" key="1">
    <source>
        <dbReference type="EMBL" id="KAJ9094745.1"/>
    </source>
</evidence>
<organism evidence="1 2">
    <name type="scientific">Naganishia friedmannii</name>
    <dbReference type="NCBI Taxonomy" id="89922"/>
    <lineage>
        <taxon>Eukaryota</taxon>
        <taxon>Fungi</taxon>
        <taxon>Dikarya</taxon>
        <taxon>Basidiomycota</taxon>
        <taxon>Agaricomycotina</taxon>
        <taxon>Tremellomycetes</taxon>
        <taxon>Filobasidiales</taxon>
        <taxon>Filobasidiaceae</taxon>
        <taxon>Naganishia</taxon>
    </lineage>
</organism>
<proteinExistence type="predicted"/>
<dbReference type="Proteomes" id="UP001227268">
    <property type="component" value="Unassembled WGS sequence"/>
</dbReference>
<name>A0ACC2V6L0_9TREE</name>
<comment type="caution">
    <text evidence="1">The sequence shown here is derived from an EMBL/GenBank/DDBJ whole genome shotgun (WGS) entry which is preliminary data.</text>
</comment>
<evidence type="ECO:0000313" key="2">
    <source>
        <dbReference type="Proteomes" id="UP001227268"/>
    </source>
</evidence>
<keyword evidence="2" id="KW-1185">Reference proteome</keyword>
<reference evidence="1" key="1">
    <citation type="submission" date="2023-04" db="EMBL/GenBank/DDBJ databases">
        <title>Draft Genome sequencing of Naganishia species isolated from polar environments using Oxford Nanopore Technology.</title>
        <authorList>
            <person name="Leo P."/>
            <person name="Venkateswaran K."/>
        </authorList>
    </citation>
    <scope>NUCLEOTIDE SEQUENCE</scope>
    <source>
        <strain evidence="1">MNA-CCFEE 5423</strain>
    </source>
</reference>
<protein>
    <submittedName>
        <fullName evidence="1">Uncharacterized protein</fullName>
    </submittedName>
</protein>
<dbReference type="EMBL" id="JASBWT010000024">
    <property type="protein sequence ID" value="KAJ9094745.1"/>
    <property type="molecule type" value="Genomic_DNA"/>
</dbReference>
<gene>
    <name evidence="1" type="ORF">QFC21_005903</name>
</gene>
<accession>A0ACC2V6L0</accession>